<proteinExistence type="predicted"/>
<dbReference type="AlphaFoldDB" id="A0A0C2WP60"/>
<evidence type="ECO:0000313" key="3">
    <source>
        <dbReference type="Proteomes" id="UP000054549"/>
    </source>
</evidence>
<reference evidence="2 3" key="1">
    <citation type="submission" date="2014-04" db="EMBL/GenBank/DDBJ databases">
        <title>Evolutionary Origins and Diversification of the Mycorrhizal Mutualists.</title>
        <authorList>
            <consortium name="DOE Joint Genome Institute"/>
            <consortium name="Mycorrhizal Genomics Consortium"/>
            <person name="Kohler A."/>
            <person name="Kuo A."/>
            <person name="Nagy L.G."/>
            <person name="Floudas D."/>
            <person name="Copeland A."/>
            <person name="Barry K.W."/>
            <person name="Cichocki N."/>
            <person name="Veneault-Fourrey C."/>
            <person name="LaButti K."/>
            <person name="Lindquist E.A."/>
            <person name="Lipzen A."/>
            <person name="Lundell T."/>
            <person name="Morin E."/>
            <person name="Murat C."/>
            <person name="Riley R."/>
            <person name="Ohm R."/>
            <person name="Sun H."/>
            <person name="Tunlid A."/>
            <person name="Henrissat B."/>
            <person name="Grigoriev I.V."/>
            <person name="Hibbett D.S."/>
            <person name="Martin F."/>
        </authorList>
    </citation>
    <scope>NUCLEOTIDE SEQUENCE [LARGE SCALE GENOMIC DNA]</scope>
    <source>
        <strain evidence="2 3">Koide BX008</strain>
    </source>
</reference>
<protein>
    <submittedName>
        <fullName evidence="2">Uncharacterized protein</fullName>
    </submittedName>
</protein>
<dbReference type="InParanoid" id="A0A0C2WP60"/>
<evidence type="ECO:0000313" key="2">
    <source>
        <dbReference type="EMBL" id="KIL58491.1"/>
    </source>
</evidence>
<dbReference type="HOGENOM" id="CLU_1255678_0_0_1"/>
<gene>
    <name evidence="2" type="ORF">M378DRAFT_15537</name>
</gene>
<name>A0A0C2WP60_AMAMK</name>
<feature type="region of interest" description="Disordered" evidence="1">
    <location>
        <begin position="127"/>
        <end position="220"/>
    </location>
</feature>
<keyword evidence="3" id="KW-1185">Reference proteome</keyword>
<dbReference type="EMBL" id="KN818337">
    <property type="protein sequence ID" value="KIL58491.1"/>
    <property type="molecule type" value="Genomic_DNA"/>
</dbReference>
<feature type="compositionally biased region" description="Acidic residues" evidence="1">
    <location>
        <begin position="181"/>
        <end position="205"/>
    </location>
</feature>
<dbReference type="Proteomes" id="UP000054549">
    <property type="component" value="Unassembled WGS sequence"/>
</dbReference>
<feature type="compositionally biased region" description="Polar residues" evidence="1">
    <location>
        <begin position="133"/>
        <end position="148"/>
    </location>
</feature>
<organism evidence="2 3">
    <name type="scientific">Amanita muscaria (strain Koide BX008)</name>
    <dbReference type="NCBI Taxonomy" id="946122"/>
    <lineage>
        <taxon>Eukaryota</taxon>
        <taxon>Fungi</taxon>
        <taxon>Dikarya</taxon>
        <taxon>Basidiomycota</taxon>
        <taxon>Agaricomycotina</taxon>
        <taxon>Agaricomycetes</taxon>
        <taxon>Agaricomycetidae</taxon>
        <taxon>Agaricales</taxon>
        <taxon>Pluteineae</taxon>
        <taxon>Amanitaceae</taxon>
        <taxon>Amanita</taxon>
    </lineage>
</organism>
<accession>A0A0C2WP60</accession>
<evidence type="ECO:0000256" key="1">
    <source>
        <dbReference type="SAM" id="MobiDB-lite"/>
    </source>
</evidence>
<sequence length="220" mass="24464">MDPTALGGTLYDTFDANVPGGKGLVTCGGRLGSLRDSIWVNCKNFNGALPDLLEDLRKTINSRYLSADVMDTAKRHYANYQTSQRDPAAEKYLQSMRDAAEPAILYEHLEDATWFLKRLRKAADKYDQEPGEASSTQSYEPVQIQGSKKTNKENRSHIEFYQSGSKRLKLDASVSRGDLADAADDSEDPGETDDTSSENDSDESYQEPRTRKTPYGKVSS</sequence>